<evidence type="ECO:0000256" key="4">
    <source>
        <dbReference type="ARBA" id="ARBA00023172"/>
    </source>
</evidence>
<sequence length="209" mass="24078">MHVSFDVTSLLPKRVEESVALQHDSEVASQLLTGSPSIFICDRGYSKYERMDSLQEENHFFVIRLKKNTVIQETQSLPSIDSHSNIVGDVMAYVGTDSVKTKNPFRIVSFVDLEGNIIHVATNLPVKPEVIADLYRARWQVELFFRWIKQHLNVTRLFGTTPNAVYGQLYAALLAYALVQWLYLHTRPAYCSISRIDFFRKLWLRELPA</sequence>
<dbReference type="Pfam" id="PF01609">
    <property type="entry name" value="DDE_Tnp_1"/>
    <property type="match status" value="1"/>
</dbReference>
<dbReference type="InterPro" id="IPR012337">
    <property type="entry name" value="RNaseH-like_sf"/>
</dbReference>
<dbReference type="AlphaFoldDB" id="A0A1H8AU53"/>
<dbReference type="GO" id="GO:0004803">
    <property type="term" value="F:transposase activity"/>
    <property type="evidence" value="ECO:0007669"/>
    <property type="project" value="InterPro"/>
</dbReference>
<dbReference type="Gene3D" id="3.90.350.10">
    <property type="entry name" value="Transposase Inhibitor Protein From Tn5, Chain A, domain 1"/>
    <property type="match status" value="1"/>
</dbReference>
<keyword evidence="4" id="KW-0233">DNA recombination</keyword>
<name>A0A1H8AU53_9BACL</name>
<proteinExistence type="inferred from homology"/>
<dbReference type="PANTHER" id="PTHR33258">
    <property type="entry name" value="TRANSPOSASE INSL FOR INSERTION SEQUENCE ELEMENT IS186A-RELATED"/>
    <property type="match status" value="1"/>
</dbReference>
<evidence type="ECO:0000259" key="5">
    <source>
        <dbReference type="Pfam" id="PF01609"/>
    </source>
</evidence>
<dbReference type="InterPro" id="IPR047952">
    <property type="entry name" value="Transpos_IS4"/>
</dbReference>
<evidence type="ECO:0000313" key="7">
    <source>
        <dbReference type="Proteomes" id="UP000199695"/>
    </source>
</evidence>
<dbReference type="GO" id="GO:0006313">
    <property type="term" value="P:DNA transposition"/>
    <property type="evidence" value="ECO:0007669"/>
    <property type="project" value="InterPro"/>
</dbReference>
<protein>
    <submittedName>
        <fullName evidence="6">Transposase DDE domain-containing protein</fullName>
    </submittedName>
</protein>
<dbReference type="NCBIfam" id="NF033592">
    <property type="entry name" value="transpos_IS4_1"/>
    <property type="match status" value="1"/>
</dbReference>
<dbReference type="SUPFAM" id="SSF53098">
    <property type="entry name" value="Ribonuclease H-like"/>
    <property type="match status" value="1"/>
</dbReference>
<evidence type="ECO:0000256" key="1">
    <source>
        <dbReference type="ARBA" id="ARBA00010075"/>
    </source>
</evidence>
<evidence type="ECO:0000313" key="6">
    <source>
        <dbReference type="EMBL" id="SEM74331.1"/>
    </source>
</evidence>
<dbReference type="STRING" id="1173111.SAMN05444955_101359"/>
<dbReference type="Proteomes" id="UP000199695">
    <property type="component" value="Unassembled WGS sequence"/>
</dbReference>
<reference evidence="6 7" key="1">
    <citation type="submission" date="2016-10" db="EMBL/GenBank/DDBJ databases">
        <authorList>
            <person name="de Groot N.N."/>
        </authorList>
    </citation>
    <scope>NUCLEOTIDE SEQUENCE [LARGE SCALE GENOMIC DNA]</scope>
    <source>
        <strain evidence="6 7">DSM 46701</strain>
    </source>
</reference>
<gene>
    <name evidence="6" type="ORF">SAMN05444955_101359</name>
</gene>
<comment type="similarity">
    <text evidence="1">Belongs to the transposase 11 family.</text>
</comment>
<keyword evidence="2" id="KW-0815">Transposition</keyword>
<accession>A0A1H8AU53</accession>
<keyword evidence="7" id="KW-1185">Reference proteome</keyword>
<feature type="domain" description="Transposase IS4-like" evidence="5">
    <location>
        <begin position="1"/>
        <end position="178"/>
    </location>
</feature>
<dbReference type="GO" id="GO:0003677">
    <property type="term" value="F:DNA binding"/>
    <property type="evidence" value="ECO:0007669"/>
    <property type="project" value="UniProtKB-KW"/>
</dbReference>
<organism evidence="6 7">
    <name type="scientific">Lihuaxuella thermophila</name>
    <dbReference type="NCBI Taxonomy" id="1173111"/>
    <lineage>
        <taxon>Bacteria</taxon>
        <taxon>Bacillati</taxon>
        <taxon>Bacillota</taxon>
        <taxon>Bacilli</taxon>
        <taxon>Bacillales</taxon>
        <taxon>Thermoactinomycetaceae</taxon>
        <taxon>Lihuaxuella</taxon>
    </lineage>
</organism>
<evidence type="ECO:0000256" key="3">
    <source>
        <dbReference type="ARBA" id="ARBA00023125"/>
    </source>
</evidence>
<dbReference type="PANTHER" id="PTHR33258:SF1">
    <property type="entry name" value="TRANSPOSASE INSL FOR INSERTION SEQUENCE ELEMENT IS186A-RELATED"/>
    <property type="match status" value="1"/>
</dbReference>
<keyword evidence="3" id="KW-0238">DNA-binding</keyword>
<evidence type="ECO:0000256" key="2">
    <source>
        <dbReference type="ARBA" id="ARBA00022578"/>
    </source>
</evidence>
<dbReference type="EMBL" id="FOCQ01000001">
    <property type="protein sequence ID" value="SEM74331.1"/>
    <property type="molecule type" value="Genomic_DNA"/>
</dbReference>
<dbReference type="InterPro" id="IPR002559">
    <property type="entry name" value="Transposase_11"/>
</dbReference>